<comment type="catalytic activity">
    <reaction evidence="1">
        <text>ATP + protein L-histidine = ADP + protein N-phospho-L-histidine.</text>
        <dbReference type="EC" id="2.7.13.3"/>
    </reaction>
</comment>
<dbReference type="InterPro" id="IPR029151">
    <property type="entry name" value="Sensor-like_sf"/>
</dbReference>
<keyword evidence="11 14" id="KW-0472">Membrane</keyword>
<dbReference type="InterPro" id="IPR036890">
    <property type="entry name" value="HATPase_C_sf"/>
</dbReference>
<evidence type="ECO:0000313" key="18">
    <source>
        <dbReference type="EMBL" id="MEK0186091.1"/>
    </source>
</evidence>
<dbReference type="Pfam" id="PF02743">
    <property type="entry name" value="dCache_1"/>
    <property type="match status" value="1"/>
</dbReference>
<comment type="subcellular location">
    <subcellularLocation>
        <location evidence="2">Cell membrane</location>
        <topology evidence="2">Multi-pass membrane protein</topology>
    </subcellularLocation>
</comment>
<dbReference type="EMBL" id="JBBLXS010000179">
    <property type="protein sequence ID" value="MEK0186091.1"/>
    <property type="molecule type" value="Genomic_DNA"/>
</dbReference>
<dbReference type="SMART" id="SM00448">
    <property type="entry name" value="REC"/>
    <property type="match status" value="1"/>
</dbReference>
<evidence type="ECO:0000256" key="9">
    <source>
        <dbReference type="ARBA" id="ARBA00022989"/>
    </source>
</evidence>
<dbReference type="Gene3D" id="3.30.450.20">
    <property type="entry name" value="PAS domain"/>
    <property type="match status" value="2"/>
</dbReference>
<dbReference type="GO" id="GO:0005524">
    <property type="term" value="F:ATP binding"/>
    <property type="evidence" value="ECO:0007669"/>
    <property type="project" value="UniProtKB-KW"/>
</dbReference>
<dbReference type="SUPFAM" id="SSF55874">
    <property type="entry name" value="ATPase domain of HSP90 chaperone/DNA topoisomerase II/histidine kinase"/>
    <property type="match status" value="1"/>
</dbReference>
<evidence type="ECO:0000256" key="3">
    <source>
        <dbReference type="ARBA" id="ARBA00012438"/>
    </source>
</evidence>
<dbReference type="PROSITE" id="PS50110">
    <property type="entry name" value="RESPONSE_REGULATORY"/>
    <property type="match status" value="1"/>
</dbReference>
<dbReference type="Gene3D" id="3.30.565.10">
    <property type="entry name" value="Histidine kinase-like ATPase, C-terminal domain"/>
    <property type="match status" value="1"/>
</dbReference>
<dbReference type="InterPro" id="IPR011006">
    <property type="entry name" value="CheY-like_superfamily"/>
</dbReference>
<dbReference type="InterPro" id="IPR036097">
    <property type="entry name" value="HisK_dim/P_sf"/>
</dbReference>
<evidence type="ECO:0000256" key="6">
    <source>
        <dbReference type="ARBA" id="ARBA00022679"/>
    </source>
</evidence>
<dbReference type="CDD" id="cd16922">
    <property type="entry name" value="HATPase_EvgS-ArcB-TorS-like"/>
    <property type="match status" value="1"/>
</dbReference>
<keyword evidence="18" id="KW-0067">ATP-binding</keyword>
<evidence type="ECO:0000259" key="17">
    <source>
        <dbReference type="PROSITE" id="PS50885"/>
    </source>
</evidence>
<keyword evidence="7 14" id="KW-0812">Transmembrane</keyword>
<evidence type="ECO:0000256" key="10">
    <source>
        <dbReference type="ARBA" id="ARBA00023012"/>
    </source>
</evidence>
<dbReference type="SUPFAM" id="SSF103190">
    <property type="entry name" value="Sensory domain-like"/>
    <property type="match status" value="1"/>
</dbReference>
<evidence type="ECO:0000256" key="14">
    <source>
        <dbReference type="SAM" id="Phobius"/>
    </source>
</evidence>
<gene>
    <name evidence="18" type="ORF">WMG39_14715</name>
</gene>
<dbReference type="Gene3D" id="3.40.50.2300">
    <property type="match status" value="1"/>
</dbReference>
<keyword evidence="13" id="KW-0175">Coiled coil</keyword>
<feature type="transmembrane region" description="Helical" evidence="14">
    <location>
        <begin position="23"/>
        <end position="43"/>
    </location>
</feature>
<dbReference type="Pfam" id="PF00672">
    <property type="entry name" value="HAMP"/>
    <property type="match status" value="1"/>
</dbReference>
<feature type="modified residue" description="4-aspartylphosphate" evidence="12">
    <location>
        <position position="776"/>
    </location>
</feature>
<feature type="domain" description="Response regulatory" evidence="16">
    <location>
        <begin position="727"/>
        <end position="843"/>
    </location>
</feature>
<dbReference type="InterPro" id="IPR004358">
    <property type="entry name" value="Sig_transdc_His_kin-like_C"/>
</dbReference>
<dbReference type="CDD" id="cd06225">
    <property type="entry name" value="HAMP"/>
    <property type="match status" value="1"/>
</dbReference>
<evidence type="ECO:0000313" key="19">
    <source>
        <dbReference type="Proteomes" id="UP001384579"/>
    </source>
</evidence>
<keyword evidence="4" id="KW-1003">Cell membrane</keyword>
<evidence type="ECO:0000256" key="2">
    <source>
        <dbReference type="ARBA" id="ARBA00004651"/>
    </source>
</evidence>
<dbReference type="PROSITE" id="PS50109">
    <property type="entry name" value="HIS_KIN"/>
    <property type="match status" value="1"/>
</dbReference>
<dbReference type="CDD" id="cd12913">
    <property type="entry name" value="PDC1_MCP_like"/>
    <property type="match status" value="1"/>
</dbReference>
<dbReference type="Pfam" id="PF00512">
    <property type="entry name" value="HisKA"/>
    <property type="match status" value="1"/>
</dbReference>
<evidence type="ECO:0000256" key="12">
    <source>
        <dbReference type="PROSITE-ProRule" id="PRU00169"/>
    </source>
</evidence>
<name>A0ABU8YPE8_9CYAN</name>
<dbReference type="SUPFAM" id="SSF47384">
    <property type="entry name" value="Homodimeric domain of signal transducing histidine kinase"/>
    <property type="match status" value="1"/>
</dbReference>
<evidence type="ECO:0000256" key="4">
    <source>
        <dbReference type="ARBA" id="ARBA00022475"/>
    </source>
</evidence>
<dbReference type="PROSITE" id="PS50885">
    <property type="entry name" value="HAMP"/>
    <property type="match status" value="1"/>
</dbReference>
<feature type="domain" description="HAMP" evidence="17">
    <location>
        <begin position="374"/>
        <end position="426"/>
    </location>
</feature>
<keyword evidence="9 14" id="KW-1133">Transmembrane helix</keyword>
<dbReference type="Gene3D" id="1.10.8.500">
    <property type="entry name" value="HAMP domain in histidine kinase"/>
    <property type="match status" value="1"/>
</dbReference>
<dbReference type="CDD" id="cd12912">
    <property type="entry name" value="PDC2_MCP_like"/>
    <property type="match status" value="1"/>
</dbReference>
<dbReference type="Gene3D" id="1.10.287.130">
    <property type="match status" value="1"/>
</dbReference>
<accession>A0ABU8YPE8</accession>
<keyword evidence="19" id="KW-1185">Reference proteome</keyword>
<dbReference type="Proteomes" id="UP001384579">
    <property type="component" value="Unassembled WGS sequence"/>
</dbReference>
<dbReference type="SMART" id="SM00388">
    <property type="entry name" value="HisKA"/>
    <property type="match status" value="1"/>
</dbReference>
<dbReference type="PANTHER" id="PTHR45339:SF1">
    <property type="entry name" value="HYBRID SIGNAL TRANSDUCTION HISTIDINE KINASE J"/>
    <property type="match status" value="1"/>
</dbReference>
<dbReference type="InterPro" id="IPR003660">
    <property type="entry name" value="HAMP_dom"/>
</dbReference>
<dbReference type="SUPFAM" id="SSF158472">
    <property type="entry name" value="HAMP domain-like"/>
    <property type="match status" value="1"/>
</dbReference>
<dbReference type="InterPro" id="IPR003594">
    <property type="entry name" value="HATPase_dom"/>
</dbReference>
<keyword evidence="10" id="KW-0902">Two-component regulatory system</keyword>
<dbReference type="RefSeq" id="WP_340524601.1">
    <property type="nucleotide sequence ID" value="NZ_JBBLXS010000179.1"/>
</dbReference>
<dbReference type="SUPFAM" id="SSF52172">
    <property type="entry name" value="CheY-like"/>
    <property type="match status" value="1"/>
</dbReference>
<keyword evidence="18" id="KW-0547">Nucleotide-binding</keyword>
<dbReference type="SMART" id="SM00387">
    <property type="entry name" value="HATPase_c"/>
    <property type="match status" value="1"/>
</dbReference>
<dbReference type="InterPro" id="IPR001789">
    <property type="entry name" value="Sig_transdc_resp-reg_receiver"/>
</dbReference>
<feature type="coiled-coil region" evidence="13">
    <location>
        <begin position="418"/>
        <end position="459"/>
    </location>
</feature>
<dbReference type="Pfam" id="PF00072">
    <property type="entry name" value="Response_reg"/>
    <property type="match status" value="1"/>
</dbReference>
<keyword evidence="8" id="KW-0418">Kinase</keyword>
<proteinExistence type="predicted"/>
<reference evidence="18 19" key="1">
    <citation type="journal article" date="2020" name="Harmful Algae">
        <title>Molecular and morphological characterization of a novel dihydroanatoxin-a producing Microcoleus species (cyanobacteria) from the Russian River, California, USA.</title>
        <authorList>
            <person name="Conklin K.Y."/>
            <person name="Stancheva R."/>
            <person name="Otten T.G."/>
            <person name="Fadness R."/>
            <person name="Boyer G.L."/>
            <person name="Read B."/>
            <person name="Zhang X."/>
            <person name="Sheath R.G."/>
        </authorList>
    </citation>
    <scope>NUCLEOTIDE SEQUENCE [LARGE SCALE GENOMIC DNA]</scope>
    <source>
        <strain evidence="18 19">PTRS2</strain>
    </source>
</reference>
<evidence type="ECO:0000259" key="15">
    <source>
        <dbReference type="PROSITE" id="PS50109"/>
    </source>
</evidence>
<evidence type="ECO:0000256" key="7">
    <source>
        <dbReference type="ARBA" id="ARBA00022692"/>
    </source>
</evidence>
<evidence type="ECO:0000256" key="5">
    <source>
        <dbReference type="ARBA" id="ARBA00022553"/>
    </source>
</evidence>
<dbReference type="CDD" id="cd17546">
    <property type="entry name" value="REC_hyHK_CKI1_RcsC-like"/>
    <property type="match status" value="1"/>
</dbReference>
<comment type="caution">
    <text evidence="18">The sequence shown here is derived from an EMBL/GenBank/DDBJ whole genome shotgun (WGS) entry which is preliminary data.</text>
</comment>
<evidence type="ECO:0000256" key="13">
    <source>
        <dbReference type="SAM" id="Coils"/>
    </source>
</evidence>
<dbReference type="InterPro" id="IPR003661">
    <property type="entry name" value="HisK_dim/P_dom"/>
</dbReference>
<keyword evidence="5 12" id="KW-0597">Phosphoprotein</keyword>
<protein>
    <recommendedName>
        <fullName evidence="3">histidine kinase</fullName>
        <ecNumber evidence="3">2.7.13.3</ecNumber>
    </recommendedName>
</protein>
<feature type="transmembrane region" description="Helical" evidence="14">
    <location>
        <begin position="354"/>
        <end position="376"/>
    </location>
</feature>
<evidence type="ECO:0000256" key="11">
    <source>
        <dbReference type="ARBA" id="ARBA00023136"/>
    </source>
</evidence>
<dbReference type="SMART" id="SM00304">
    <property type="entry name" value="HAMP"/>
    <property type="match status" value="1"/>
</dbReference>
<dbReference type="InterPro" id="IPR033479">
    <property type="entry name" value="dCache_1"/>
</dbReference>
<evidence type="ECO:0000256" key="8">
    <source>
        <dbReference type="ARBA" id="ARBA00022777"/>
    </source>
</evidence>
<sequence length="935" mass="104053">MLTKTISSSFGELSGKLPLRTVLIVPFVFQTFVAVGIVGYLSFKNGQQAVNNVANQLRGEITNRIDLNLKSYLTIPHQVNQSNAVALDLGQLKLQDLVGLERHFWRQIQIFDSLTFAGIGLENQENLGAERADDGSLTVRVSTIYSNFDFRTYAMNQKGDRTKQLSNKPNFDPRTRPWYKAAVAAGKPTWSQIYPHTKGITSYLGAAMPYKNESGQLQGVLLTNINLSQIGKFLQSLKIGKTGQSFIIEHDGMLVATSTGEKPIRTVANKDFGAERIKAIDSSNPLTKATAVFLAQNAIAQKQTAQQLEFNLKNQRHFLQVLPFRDDKGLNWSIVVVIPESDFMAEIDANNRTTILLSIAALIISILIGILTAQWVTKPILQLNETAKDIAKGNWNQSGVINRRDEVGQLAKSFNSMAHQLQESFATLEQKVEERTAELAASNQQLELAKEKAEVANQAKSTFLAHMSHELRSPLNAILGFAQIMLRSRSLPSEHFESVGIITRSGEHLLTLINQVLDLSKIEAGRTTINEKQFDMYRLIDDVEDMFRLKADDAGLQLLFERGSDVPRYLRTDQVKLRQILINLLNNAIKFTKEGGVCVRICMNSGLLSSGETDKNSQERVGNNQQIYFEVEDTGMGIAPEELDKLFEAFMQTASGRNAQEGTGLGLAISRQFVQLMGGDITVSSKVGVGTIFKFDITIQVVDTADDEAEQNKRRVIALEPNQPRYRILIVDDKPLNRQLLVQLLNPLGFELREATNGQEAVDIWHEWDPHLIWMDMRMPVMDGYAATQKIKSTTKGHATAIIALTASVLEEERAVVVSAGCDDFMRKPFREQEIFAVMNKHIGVRYIYEEAIDKVAKTLSKTDIKDVLEPEAIATLPPDLRAKLASAAKSLDIGEVDHLIQEVKSINASIGNAFLVLANEFEYGKIASYIEAVK</sequence>
<dbReference type="EC" id="2.7.13.3" evidence="3"/>
<dbReference type="CDD" id="cd00082">
    <property type="entry name" value="HisKA"/>
    <property type="match status" value="1"/>
</dbReference>
<feature type="domain" description="Histidine kinase" evidence="15">
    <location>
        <begin position="466"/>
        <end position="701"/>
    </location>
</feature>
<dbReference type="PANTHER" id="PTHR45339">
    <property type="entry name" value="HYBRID SIGNAL TRANSDUCTION HISTIDINE KINASE J"/>
    <property type="match status" value="1"/>
</dbReference>
<evidence type="ECO:0000259" key="16">
    <source>
        <dbReference type="PROSITE" id="PS50110"/>
    </source>
</evidence>
<dbReference type="PRINTS" id="PR00344">
    <property type="entry name" value="BCTRLSENSOR"/>
</dbReference>
<keyword evidence="6" id="KW-0808">Transferase</keyword>
<evidence type="ECO:0000256" key="1">
    <source>
        <dbReference type="ARBA" id="ARBA00000085"/>
    </source>
</evidence>
<organism evidence="18 19">
    <name type="scientific">Microcoleus anatoxicus PTRS2</name>
    <dbReference type="NCBI Taxonomy" id="2705321"/>
    <lineage>
        <taxon>Bacteria</taxon>
        <taxon>Bacillati</taxon>
        <taxon>Cyanobacteriota</taxon>
        <taxon>Cyanophyceae</taxon>
        <taxon>Oscillatoriophycideae</taxon>
        <taxon>Oscillatoriales</taxon>
        <taxon>Microcoleaceae</taxon>
        <taxon>Microcoleus</taxon>
        <taxon>Microcoleus anatoxicus</taxon>
    </lineage>
</organism>
<dbReference type="InterPro" id="IPR005467">
    <property type="entry name" value="His_kinase_dom"/>
</dbReference>
<dbReference type="Pfam" id="PF02518">
    <property type="entry name" value="HATPase_c"/>
    <property type="match status" value="1"/>
</dbReference>